<gene>
    <name evidence="3" type="ORF">SAMN04487974_11180</name>
</gene>
<evidence type="ECO:0000256" key="1">
    <source>
        <dbReference type="SAM" id="MobiDB-lite"/>
    </source>
</evidence>
<name>A0A1G7XYC2_9HYPH</name>
<dbReference type="RefSeq" id="WP_143009407.1">
    <property type="nucleotide sequence ID" value="NZ_FNCS01000011.1"/>
</dbReference>
<keyword evidence="2" id="KW-0472">Membrane</keyword>
<feature type="region of interest" description="Disordered" evidence="1">
    <location>
        <begin position="400"/>
        <end position="462"/>
    </location>
</feature>
<feature type="compositionally biased region" description="Basic and acidic residues" evidence="1">
    <location>
        <begin position="452"/>
        <end position="462"/>
    </location>
</feature>
<feature type="region of interest" description="Disordered" evidence="1">
    <location>
        <begin position="306"/>
        <end position="384"/>
    </location>
</feature>
<reference evidence="3 4" key="1">
    <citation type="submission" date="2016-10" db="EMBL/GenBank/DDBJ databases">
        <authorList>
            <person name="de Groot N.N."/>
        </authorList>
    </citation>
    <scope>NUCLEOTIDE SEQUENCE [LARGE SCALE GENOMIC DNA]</scope>
    <source>
        <strain evidence="3 4">CGMCC 1.10267</strain>
    </source>
</reference>
<sequence length="462" mass="47852">MRPPREPLSSILEDSRKRLLARAALLVMASALAAGAIAWLSLTMIEAAHRQGWIEASLTLRVIPAVAAALLIGAGVATAISIGWNRAILAHGALALSIDRQANMGLAYATAVEVAVRSPAGPLSRALVSDMRTHVAGIDISGLWPLVIPLIRNLAIAAIVAAGAAAAMSATLPPIEVIPASTTAPDSNQTRDHAQNLADRLNREAVLRQEPILAAIARAIEERVARASPDVSADALDDELNALIDQALAAFGENAPSWLNDRRASGQMPDGSNVATGVSGPQNSNLQQGTDEFAIDLEAIESARRNQDVAILEGDGREPGEESEAMGEIRPGDGGPPGSAMTPERIEPQEMQFAGRESVGAAAESGRGAADQAGAGTQSLEGETMVPGADGNVDMTLPPAAQETGQRIRITLPPSEAEQSIAARGGAGSASAGGETTQTVERHSLPTGNREALGRYFERLAE</sequence>
<evidence type="ECO:0000313" key="4">
    <source>
        <dbReference type="Proteomes" id="UP000199495"/>
    </source>
</evidence>
<dbReference type="EMBL" id="FNCS01000011">
    <property type="protein sequence ID" value="SDG89215.1"/>
    <property type="molecule type" value="Genomic_DNA"/>
</dbReference>
<keyword evidence="2" id="KW-0812">Transmembrane</keyword>
<dbReference type="STRING" id="440168.SAMN04487974_11180"/>
<protein>
    <submittedName>
        <fullName evidence="3">Uncharacterized protein</fullName>
    </submittedName>
</protein>
<accession>A0A1G7XYC2</accession>
<organism evidence="3 4">
    <name type="scientific">Pelagibacterium luteolum</name>
    <dbReference type="NCBI Taxonomy" id="440168"/>
    <lineage>
        <taxon>Bacteria</taxon>
        <taxon>Pseudomonadati</taxon>
        <taxon>Pseudomonadota</taxon>
        <taxon>Alphaproteobacteria</taxon>
        <taxon>Hyphomicrobiales</taxon>
        <taxon>Devosiaceae</taxon>
        <taxon>Pelagibacterium</taxon>
    </lineage>
</organism>
<evidence type="ECO:0000256" key="2">
    <source>
        <dbReference type="SAM" id="Phobius"/>
    </source>
</evidence>
<evidence type="ECO:0000313" key="3">
    <source>
        <dbReference type="EMBL" id="SDG89215.1"/>
    </source>
</evidence>
<dbReference type="Proteomes" id="UP000199495">
    <property type="component" value="Unassembled WGS sequence"/>
</dbReference>
<proteinExistence type="predicted"/>
<feature type="transmembrane region" description="Helical" evidence="2">
    <location>
        <begin position="20"/>
        <end position="42"/>
    </location>
</feature>
<keyword evidence="2" id="KW-1133">Transmembrane helix</keyword>
<feature type="transmembrane region" description="Helical" evidence="2">
    <location>
        <begin position="62"/>
        <end position="84"/>
    </location>
</feature>
<dbReference type="AlphaFoldDB" id="A0A1G7XYC2"/>
<keyword evidence="4" id="KW-1185">Reference proteome</keyword>